<evidence type="ECO:0000313" key="4">
    <source>
        <dbReference type="EMBL" id="GII90583.1"/>
    </source>
</evidence>
<keyword evidence="5" id="KW-1185">Reference proteome</keyword>
<evidence type="ECO:0000256" key="1">
    <source>
        <dbReference type="ARBA" id="ARBA00001946"/>
    </source>
</evidence>
<dbReference type="SUPFAM" id="SSF55811">
    <property type="entry name" value="Nudix"/>
    <property type="match status" value="1"/>
</dbReference>
<dbReference type="EMBL" id="BOOW01000006">
    <property type="protein sequence ID" value="GII90583.1"/>
    <property type="molecule type" value="Genomic_DNA"/>
</dbReference>
<organism evidence="4 5">
    <name type="scientific">Sinosporangium siamense</name>
    <dbReference type="NCBI Taxonomy" id="1367973"/>
    <lineage>
        <taxon>Bacteria</taxon>
        <taxon>Bacillati</taxon>
        <taxon>Actinomycetota</taxon>
        <taxon>Actinomycetes</taxon>
        <taxon>Streptosporangiales</taxon>
        <taxon>Streptosporangiaceae</taxon>
        <taxon>Sinosporangium</taxon>
    </lineage>
</organism>
<evidence type="ECO:0000313" key="5">
    <source>
        <dbReference type="Proteomes" id="UP000606172"/>
    </source>
</evidence>
<dbReference type="InterPro" id="IPR000086">
    <property type="entry name" value="NUDIX_hydrolase_dom"/>
</dbReference>
<comment type="caution">
    <text evidence="4">The sequence shown here is derived from an EMBL/GenBank/DDBJ whole genome shotgun (WGS) entry which is preliminary data.</text>
</comment>
<feature type="domain" description="Nudix hydrolase" evidence="3">
    <location>
        <begin position="33"/>
        <end position="156"/>
    </location>
</feature>
<reference evidence="4" key="1">
    <citation type="submission" date="2021-01" db="EMBL/GenBank/DDBJ databases">
        <title>Whole genome shotgun sequence of Sinosporangium siamense NBRC 109515.</title>
        <authorList>
            <person name="Komaki H."/>
            <person name="Tamura T."/>
        </authorList>
    </citation>
    <scope>NUCLEOTIDE SEQUENCE</scope>
    <source>
        <strain evidence="4">NBRC 109515</strain>
    </source>
</reference>
<proteinExistence type="predicted"/>
<dbReference type="InterPro" id="IPR015797">
    <property type="entry name" value="NUDIX_hydrolase-like_dom_sf"/>
</dbReference>
<keyword evidence="2" id="KW-0378">Hydrolase</keyword>
<dbReference type="Gene3D" id="3.90.79.10">
    <property type="entry name" value="Nucleoside Triphosphate Pyrophosphohydrolase"/>
    <property type="match status" value="1"/>
</dbReference>
<evidence type="ECO:0000256" key="2">
    <source>
        <dbReference type="ARBA" id="ARBA00022801"/>
    </source>
</evidence>
<protein>
    <recommendedName>
        <fullName evidence="3">Nudix hydrolase domain-containing protein</fullName>
    </recommendedName>
</protein>
<dbReference type="PROSITE" id="PS51462">
    <property type="entry name" value="NUDIX"/>
    <property type="match status" value="1"/>
</dbReference>
<sequence>MGTALSQETGIIGVKTVLDYVRKPHTTASDHKQSRPGTSVVVTDDSGRVLLIRCHRSGGWRFPGAPREAGESFEETVRREVEDTAEVALGELELLGVCSGPDYFHVGSGDQVFTVTAVYTARMAGRGRAELAFFPLNELPLDILPGERSVLATYVTSLNRQDYSSAA</sequence>
<comment type="cofactor">
    <cofactor evidence="1">
        <name>Mg(2+)</name>
        <dbReference type="ChEBI" id="CHEBI:18420"/>
    </cofactor>
</comment>
<dbReference type="AlphaFoldDB" id="A0A919RB06"/>
<dbReference type="Pfam" id="PF00293">
    <property type="entry name" value="NUDIX"/>
    <property type="match status" value="1"/>
</dbReference>
<dbReference type="PANTHER" id="PTHR43046:SF2">
    <property type="entry name" value="8-OXO-DGTP DIPHOSPHATASE-RELATED"/>
    <property type="match status" value="1"/>
</dbReference>
<dbReference type="GO" id="GO:0016787">
    <property type="term" value="F:hydrolase activity"/>
    <property type="evidence" value="ECO:0007669"/>
    <property type="project" value="UniProtKB-KW"/>
</dbReference>
<gene>
    <name evidence="4" type="ORF">Ssi02_08140</name>
</gene>
<dbReference type="PANTHER" id="PTHR43046">
    <property type="entry name" value="GDP-MANNOSE MANNOSYL HYDROLASE"/>
    <property type="match status" value="1"/>
</dbReference>
<accession>A0A919RB06</accession>
<evidence type="ECO:0000259" key="3">
    <source>
        <dbReference type="PROSITE" id="PS51462"/>
    </source>
</evidence>
<name>A0A919RB06_9ACTN</name>
<dbReference type="Proteomes" id="UP000606172">
    <property type="component" value="Unassembled WGS sequence"/>
</dbReference>